<feature type="transmembrane region" description="Helical" evidence="1">
    <location>
        <begin position="80"/>
        <end position="100"/>
    </location>
</feature>
<evidence type="ECO:0000313" key="4">
    <source>
        <dbReference type="Proteomes" id="UP000239711"/>
    </source>
</evidence>
<dbReference type="InterPro" id="IPR010559">
    <property type="entry name" value="Sig_transdc_His_kin_internal"/>
</dbReference>
<dbReference type="AlphaFoldDB" id="A0A2S9J3E1"/>
<reference evidence="3 4" key="1">
    <citation type="submission" date="2018-02" db="EMBL/GenBank/DDBJ databases">
        <title>The draft genome of Sphingobacterium sp. 5JN-11.</title>
        <authorList>
            <person name="Liu L."/>
            <person name="Li L."/>
            <person name="Liang L."/>
            <person name="Zhang X."/>
            <person name="Wang T."/>
        </authorList>
    </citation>
    <scope>NUCLEOTIDE SEQUENCE [LARGE SCALE GENOMIC DNA]</scope>
    <source>
        <strain evidence="3 4">5JN-11</strain>
    </source>
</reference>
<organism evidence="3 4">
    <name type="scientific">Sphingobacterium haloxyli</name>
    <dbReference type="NCBI Taxonomy" id="2100533"/>
    <lineage>
        <taxon>Bacteria</taxon>
        <taxon>Pseudomonadati</taxon>
        <taxon>Bacteroidota</taxon>
        <taxon>Sphingobacteriia</taxon>
        <taxon>Sphingobacteriales</taxon>
        <taxon>Sphingobacteriaceae</taxon>
        <taxon>Sphingobacterium</taxon>
    </lineage>
</organism>
<proteinExistence type="predicted"/>
<dbReference type="GO" id="GO:0000155">
    <property type="term" value="F:phosphorelay sensor kinase activity"/>
    <property type="evidence" value="ECO:0007669"/>
    <property type="project" value="InterPro"/>
</dbReference>
<comment type="caution">
    <text evidence="3">The sequence shown here is derived from an EMBL/GenBank/DDBJ whole genome shotgun (WGS) entry which is preliminary data.</text>
</comment>
<dbReference type="EMBL" id="PVBQ01000007">
    <property type="protein sequence ID" value="PRD47313.1"/>
    <property type="molecule type" value="Genomic_DNA"/>
</dbReference>
<dbReference type="InterPro" id="IPR050640">
    <property type="entry name" value="Bact_2-comp_sensor_kinase"/>
</dbReference>
<evidence type="ECO:0000259" key="2">
    <source>
        <dbReference type="Pfam" id="PF06580"/>
    </source>
</evidence>
<dbReference type="Pfam" id="PF06580">
    <property type="entry name" value="His_kinase"/>
    <property type="match status" value="1"/>
</dbReference>
<dbReference type="OrthoDB" id="9809908at2"/>
<keyword evidence="1" id="KW-1133">Transmembrane helix</keyword>
<name>A0A2S9J3E1_9SPHI</name>
<keyword evidence="1" id="KW-0812">Transmembrane</keyword>
<accession>A0A2S9J3E1</accession>
<feature type="transmembrane region" description="Helical" evidence="1">
    <location>
        <begin position="120"/>
        <end position="141"/>
    </location>
</feature>
<keyword evidence="4" id="KW-1185">Reference proteome</keyword>
<dbReference type="Proteomes" id="UP000239711">
    <property type="component" value="Unassembled WGS sequence"/>
</dbReference>
<evidence type="ECO:0000313" key="3">
    <source>
        <dbReference type="EMBL" id="PRD47313.1"/>
    </source>
</evidence>
<feature type="transmembrane region" description="Helical" evidence="1">
    <location>
        <begin position="20"/>
        <end position="37"/>
    </location>
</feature>
<dbReference type="Gene3D" id="3.30.565.10">
    <property type="entry name" value="Histidine kinase-like ATPase, C-terminal domain"/>
    <property type="match status" value="1"/>
</dbReference>
<dbReference type="GO" id="GO:0016020">
    <property type="term" value="C:membrane"/>
    <property type="evidence" value="ECO:0007669"/>
    <property type="project" value="InterPro"/>
</dbReference>
<protein>
    <recommendedName>
        <fullName evidence="2">Signal transduction histidine kinase internal region domain-containing protein</fullName>
    </recommendedName>
</protein>
<dbReference type="PANTHER" id="PTHR34220">
    <property type="entry name" value="SENSOR HISTIDINE KINASE YPDA"/>
    <property type="match status" value="1"/>
</dbReference>
<feature type="domain" description="Signal transduction histidine kinase internal region" evidence="2">
    <location>
        <begin position="168"/>
        <end position="243"/>
    </location>
</feature>
<feature type="transmembrane region" description="Helical" evidence="1">
    <location>
        <begin position="43"/>
        <end position="68"/>
    </location>
</feature>
<dbReference type="RefSeq" id="WP_105717027.1">
    <property type="nucleotide sequence ID" value="NZ_PVBQ01000007.1"/>
</dbReference>
<keyword evidence="1" id="KW-0472">Membrane</keyword>
<dbReference type="PANTHER" id="PTHR34220:SF7">
    <property type="entry name" value="SENSOR HISTIDINE KINASE YPDA"/>
    <property type="match status" value="1"/>
</dbReference>
<evidence type="ECO:0000256" key="1">
    <source>
        <dbReference type="SAM" id="Phobius"/>
    </source>
</evidence>
<sequence length="353" mass="41288">MGFIRNRHRYPLKCWIQRSVVFSLCIVSISIIDALLYQDQAHFWLNTCAGFAAFFGIIVSNLALHVHFDVKDPIKSPCKVKILSFILTFIISLILVVFFLHLDMLTPQERKIITGSVFNLLLLAGFRAVILNFIVLLWLYFLMTDYFKNQLELERSKLDKLKERAVNQMLRQQVQPHFLFNALSSLKSLIKKDSVKAESYLLQLSDYLRGSFMTSEDGLATVKQELKLCEDYMSMQKLRFNEAIQFDIQVSEHVYDDLLPIFSLQPLVDNALKHNFYTIDRPLFITIREQAGWVVVSNNTCLRKPSMEDNNNYGLNNLKERFSYYLQDSVIIHENPTTFEVRLKLIQHENHHH</sequence>
<dbReference type="InterPro" id="IPR036890">
    <property type="entry name" value="HATPase_C_sf"/>
</dbReference>
<gene>
    <name evidence="3" type="ORF">C5745_10850</name>
</gene>